<accession>A0A6L5Z208</accession>
<dbReference type="RefSeq" id="WP_154446515.1">
    <property type="nucleotide sequence ID" value="NZ_WIND01000006.1"/>
</dbReference>
<dbReference type="GO" id="GO:0016747">
    <property type="term" value="F:acyltransferase activity, transferring groups other than amino-acyl groups"/>
    <property type="evidence" value="ECO:0007669"/>
    <property type="project" value="InterPro"/>
</dbReference>
<dbReference type="PROSITE" id="PS51186">
    <property type="entry name" value="GNAT"/>
    <property type="match status" value="1"/>
</dbReference>
<dbReference type="PANTHER" id="PTHR43328">
    <property type="entry name" value="ACETYLTRANSFERASE-RELATED"/>
    <property type="match status" value="1"/>
</dbReference>
<name>A0A6L5Z208_9RHOB</name>
<dbReference type="Pfam" id="PF13302">
    <property type="entry name" value="Acetyltransf_3"/>
    <property type="match status" value="1"/>
</dbReference>
<evidence type="ECO:0000313" key="2">
    <source>
        <dbReference type="EMBL" id="MSU90034.1"/>
    </source>
</evidence>
<dbReference type="Gene3D" id="3.40.630.30">
    <property type="match status" value="1"/>
</dbReference>
<evidence type="ECO:0000313" key="3">
    <source>
        <dbReference type="Proteomes" id="UP000474957"/>
    </source>
</evidence>
<dbReference type="InterPro" id="IPR000182">
    <property type="entry name" value="GNAT_dom"/>
</dbReference>
<gene>
    <name evidence="2" type="ORF">GE300_10470</name>
</gene>
<dbReference type="SUPFAM" id="SSF55729">
    <property type="entry name" value="Acyl-CoA N-acyltransferases (Nat)"/>
    <property type="match status" value="1"/>
</dbReference>
<proteinExistence type="predicted"/>
<dbReference type="PANTHER" id="PTHR43328:SF1">
    <property type="entry name" value="N-ACETYLTRANSFERASE DOMAIN-CONTAINING PROTEIN"/>
    <property type="match status" value="1"/>
</dbReference>
<dbReference type="InterPro" id="IPR016181">
    <property type="entry name" value="Acyl_CoA_acyltransferase"/>
</dbReference>
<keyword evidence="3" id="KW-1185">Reference proteome</keyword>
<keyword evidence="2" id="KW-0808">Transferase</keyword>
<protein>
    <submittedName>
        <fullName evidence="2">GNAT family N-acetyltransferase</fullName>
    </submittedName>
</protein>
<feature type="domain" description="N-acetyltransferase" evidence="1">
    <location>
        <begin position="30"/>
        <end position="189"/>
    </location>
</feature>
<reference evidence="2 3" key="1">
    <citation type="submission" date="2019-10" db="EMBL/GenBank/DDBJ databases">
        <title>Cognatihalovulum marinum gen. nov. sp. nov., a new member of the family Rhodobacteraceae isolated from deep seawater of the Northwest Indian Ocean.</title>
        <authorList>
            <person name="Ruan C."/>
            <person name="Wang J."/>
            <person name="Zheng X."/>
            <person name="Song L."/>
            <person name="Zhu Y."/>
            <person name="Huang Y."/>
            <person name="Lu Z."/>
            <person name="Du W."/>
            <person name="Huang L."/>
            <person name="Dai X."/>
        </authorList>
    </citation>
    <scope>NUCLEOTIDE SEQUENCE [LARGE SCALE GENOMIC DNA]</scope>
    <source>
        <strain evidence="2 3">2CG4</strain>
    </source>
</reference>
<dbReference type="EMBL" id="WIND01000006">
    <property type="protein sequence ID" value="MSU90034.1"/>
    <property type="molecule type" value="Genomic_DNA"/>
</dbReference>
<dbReference type="AlphaFoldDB" id="A0A6L5Z208"/>
<comment type="caution">
    <text evidence="2">The sequence shown here is derived from an EMBL/GenBank/DDBJ whole genome shotgun (WGS) entry which is preliminary data.</text>
</comment>
<sequence>MTDFKRSTWTGHADDRGAVSAQPVLTTERLVLRPLRRADAGLIALYTGDARLARMTMNIPHPLPPGRTEAFIERVLTGERGETVWVIEHTGSVADGLIGLISLKDDGGIGYWVGAPFWSTGFATEAVGRIVAWARGQDRGPLHAEVFQDNAASAKVLTKTGFAYIGQGRRYCTARQAEVDTWRYSLAHETWAQDA</sequence>
<organism evidence="2 3">
    <name type="scientific">Halovulum marinum</name>
    <dbReference type="NCBI Taxonomy" id="2662447"/>
    <lineage>
        <taxon>Bacteria</taxon>
        <taxon>Pseudomonadati</taxon>
        <taxon>Pseudomonadota</taxon>
        <taxon>Alphaproteobacteria</taxon>
        <taxon>Rhodobacterales</taxon>
        <taxon>Paracoccaceae</taxon>
        <taxon>Halovulum</taxon>
    </lineage>
</organism>
<evidence type="ECO:0000259" key="1">
    <source>
        <dbReference type="PROSITE" id="PS51186"/>
    </source>
</evidence>
<dbReference type="Proteomes" id="UP000474957">
    <property type="component" value="Unassembled WGS sequence"/>
</dbReference>